<dbReference type="GeneID" id="17040506"/>
<evidence type="ECO:0000256" key="3">
    <source>
        <dbReference type="ARBA" id="ARBA00022723"/>
    </source>
</evidence>
<keyword evidence="2" id="KW-0004">4Fe-4S</keyword>
<dbReference type="AlphaFoldDB" id="I0YVP1"/>
<dbReference type="GO" id="GO:0051539">
    <property type="term" value="F:4 iron, 4 sulfur cluster binding"/>
    <property type="evidence" value="ECO:0007669"/>
    <property type="project" value="UniProtKB-KW"/>
</dbReference>
<dbReference type="GO" id="GO:0046872">
    <property type="term" value="F:metal ion binding"/>
    <property type="evidence" value="ECO:0007669"/>
    <property type="project" value="UniProtKB-KW"/>
</dbReference>
<evidence type="ECO:0000256" key="4">
    <source>
        <dbReference type="ARBA" id="ARBA00023002"/>
    </source>
</evidence>
<dbReference type="CDD" id="cd13944">
    <property type="entry name" value="lytB_ispH"/>
    <property type="match status" value="1"/>
</dbReference>
<dbReference type="EC" id="1.17.7.4" evidence="10"/>
<comment type="pathway">
    <text evidence="8">Isoprenoid biosynthesis; dimethylallyl diphosphate biosynthesis; dimethylallyl diphosphate from (2E)-4-hydroxy-3-methylbutenyl diphosphate: step 1/1.</text>
</comment>
<accession>I0YVP1</accession>
<dbReference type="GO" id="GO:0050992">
    <property type="term" value="P:dimethylallyl diphosphate biosynthetic process"/>
    <property type="evidence" value="ECO:0007669"/>
    <property type="project" value="InterPro"/>
</dbReference>
<evidence type="ECO:0000256" key="9">
    <source>
        <dbReference type="ARBA" id="ARBA00046335"/>
    </source>
</evidence>
<name>I0YVP1_COCSC</name>
<comment type="caution">
    <text evidence="11">The sequence shown here is derived from an EMBL/GenBank/DDBJ whole genome shotgun (WGS) entry which is preliminary data.</text>
</comment>
<dbReference type="NCBIfam" id="NF009911">
    <property type="entry name" value="PRK13371.1"/>
    <property type="match status" value="1"/>
</dbReference>
<dbReference type="PANTHER" id="PTHR31619">
    <property type="entry name" value="4-HYDROXY-3-METHYLBUT-2-ENYL DIPHOSPHATE REDUCTASE, CHLOROPLASTIC"/>
    <property type="match status" value="1"/>
</dbReference>
<dbReference type="eggNOG" id="ENOG502QPIQ">
    <property type="taxonomic scope" value="Eukaryota"/>
</dbReference>
<dbReference type="STRING" id="574566.I0YVP1"/>
<comment type="pathway">
    <text evidence="7">Isoprenoid biosynthesis; isopentenyl diphosphate biosynthesis via DXP pathway; isopentenyl diphosphate from 1-deoxy-D-xylulose 5-phosphate: step 6/6.</text>
</comment>
<organism evidence="11 12">
    <name type="scientific">Coccomyxa subellipsoidea (strain C-169)</name>
    <name type="common">Green microalga</name>
    <dbReference type="NCBI Taxonomy" id="574566"/>
    <lineage>
        <taxon>Eukaryota</taxon>
        <taxon>Viridiplantae</taxon>
        <taxon>Chlorophyta</taxon>
        <taxon>core chlorophytes</taxon>
        <taxon>Trebouxiophyceae</taxon>
        <taxon>Trebouxiophyceae incertae sedis</taxon>
        <taxon>Coccomyxaceae</taxon>
        <taxon>Coccomyxa</taxon>
        <taxon>Coccomyxa subellipsoidea</taxon>
    </lineage>
</organism>
<evidence type="ECO:0000256" key="2">
    <source>
        <dbReference type="ARBA" id="ARBA00022485"/>
    </source>
</evidence>
<dbReference type="OrthoDB" id="1698201at2759"/>
<keyword evidence="4" id="KW-0560">Oxidoreductase</keyword>
<dbReference type="GO" id="GO:0051745">
    <property type="term" value="F:4-hydroxy-3-methylbut-2-enyl diphosphate reductase activity"/>
    <property type="evidence" value="ECO:0007669"/>
    <property type="project" value="UniProtKB-EC"/>
</dbReference>
<evidence type="ECO:0000256" key="8">
    <source>
        <dbReference type="ARBA" id="ARBA00046314"/>
    </source>
</evidence>
<keyword evidence="12" id="KW-1185">Reference proteome</keyword>
<evidence type="ECO:0000313" key="12">
    <source>
        <dbReference type="Proteomes" id="UP000007264"/>
    </source>
</evidence>
<dbReference type="Proteomes" id="UP000007264">
    <property type="component" value="Unassembled WGS sequence"/>
</dbReference>
<evidence type="ECO:0000256" key="10">
    <source>
        <dbReference type="ARBA" id="ARBA00047177"/>
    </source>
</evidence>
<reference evidence="11 12" key="1">
    <citation type="journal article" date="2012" name="Genome Biol.">
        <title>The genome of the polar eukaryotic microalga coccomyxa subellipsoidea reveals traits of cold adaptation.</title>
        <authorList>
            <person name="Blanc G."/>
            <person name="Agarkova I."/>
            <person name="Grimwood J."/>
            <person name="Kuo A."/>
            <person name="Brueggeman A."/>
            <person name="Dunigan D."/>
            <person name="Gurnon J."/>
            <person name="Ladunga I."/>
            <person name="Lindquist E."/>
            <person name="Lucas S."/>
            <person name="Pangilinan J."/>
            <person name="Proschold T."/>
            <person name="Salamov A."/>
            <person name="Schmutz J."/>
            <person name="Weeks D."/>
            <person name="Yamada T."/>
            <person name="Claverie J.M."/>
            <person name="Grigoriev I."/>
            <person name="Van Etten J."/>
            <person name="Lomsadze A."/>
            <person name="Borodovsky M."/>
        </authorList>
    </citation>
    <scope>NUCLEOTIDE SEQUENCE [LARGE SCALE GENOMIC DNA]</scope>
    <source>
        <strain evidence="11 12">C-169</strain>
    </source>
</reference>
<dbReference type="Gene3D" id="3.40.50.11270">
    <property type="match status" value="1"/>
</dbReference>
<gene>
    <name evidence="11" type="ORF">COCSUDRAFT_53820</name>
</gene>
<dbReference type="RefSeq" id="XP_005647004.1">
    <property type="nucleotide sequence ID" value="XM_005646947.1"/>
</dbReference>
<comment type="similarity">
    <text evidence="9">Belongs to the IspH family.</text>
</comment>
<dbReference type="NCBIfam" id="TIGR00216">
    <property type="entry name" value="ispH_lytB"/>
    <property type="match status" value="1"/>
</dbReference>
<dbReference type="HAMAP" id="MF_00191">
    <property type="entry name" value="IspH"/>
    <property type="match status" value="1"/>
</dbReference>
<proteinExistence type="inferred from homology"/>
<protein>
    <recommendedName>
        <fullName evidence="10">4-hydroxy-3-methylbut-2-enyl diphosphate reductase</fullName>
        <ecNumber evidence="10">1.17.7.4</ecNumber>
    </recommendedName>
</protein>
<dbReference type="PANTHER" id="PTHR31619:SF5">
    <property type="entry name" value="4-HYDROXY-3-METHYLBUT-2-ENYL DIPHOSPHATE REDUCTASE, CHLOROPLASTIC"/>
    <property type="match status" value="1"/>
</dbReference>
<dbReference type="InterPro" id="IPR003451">
    <property type="entry name" value="LytB/IspH"/>
</dbReference>
<keyword evidence="6" id="KW-0411">Iron-sulfur</keyword>
<dbReference type="GO" id="GO:0019288">
    <property type="term" value="P:isopentenyl diphosphate biosynthetic process, methylerythritol 4-phosphate pathway"/>
    <property type="evidence" value="ECO:0007669"/>
    <property type="project" value="InterPro"/>
</dbReference>
<evidence type="ECO:0000256" key="1">
    <source>
        <dbReference type="ARBA" id="ARBA00001966"/>
    </source>
</evidence>
<evidence type="ECO:0000256" key="6">
    <source>
        <dbReference type="ARBA" id="ARBA00023014"/>
    </source>
</evidence>
<evidence type="ECO:0000256" key="5">
    <source>
        <dbReference type="ARBA" id="ARBA00023004"/>
    </source>
</evidence>
<sequence length="438" mass="48878">MQVTRTSPVVQLDGRAFRRSLNKTGRYVRKPMDDAESLALMEEHGVGYSSTGLVARMRANGNLWQEGVKLAKAYGYCWGVERAVQMAYEARKQYPNSKLHVTNEIIHNPAVNQRLKEMEVNIIEDVGKGKDFSGIKGEDVVILPAFGASWQEMKMLSDKGVQIVDTTCPWVAKVWSAVDNQARKQHTSIIHGKYSHEETIATASFATTYLIVRDIPETQYVVDYILNGGDREEFLAKFSNAMSEGFDPDRDLLRIGLANQTTMLRDETLTIGKMLEKTMMQKYGPAELKDHYMVLDTICDATQERQDAVTELVQKQSDPAERVDFMLVVGGFNSSNTSHLQEIPEMAGVPSFWVNSAACVDVEHNKITHKLAHGELVETQPWLRDGPITVGVTSGASTPDRAVEEVLDKLFRIKDPSFSGIAQLSMEAALTPPSRPEH</sequence>
<dbReference type="EMBL" id="AGSI01000010">
    <property type="protein sequence ID" value="EIE22460.1"/>
    <property type="molecule type" value="Genomic_DNA"/>
</dbReference>
<evidence type="ECO:0000256" key="7">
    <source>
        <dbReference type="ARBA" id="ARBA00046313"/>
    </source>
</evidence>
<keyword evidence="3" id="KW-0479">Metal-binding</keyword>
<comment type="cofactor">
    <cofactor evidence="1">
        <name>[4Fe-4S] cluster</name>
        <dbReference type="ChEBI" id="CHEBI:49883"/>
    </cofactor>
</comment>
<dbReference type="KEGG" id="csl:COCSUDRAFT_53820"/>
<evidence type="ECO:0000313" key="11">
    <source>
        <dbReference type="EMBL" id="EIE22460.1"/>
    </source>
</evidence>
<keyword evidence="5" id="KW-0408">Iron</keyword>
<dbReference type="Pfam" id="PF02401">
    <property type="entry name" value="LYTB"/>
    <property type="match status" value="1"/>
</dbReference>
<dbReference type="Gene3D" id="3.40.1010.20">
    <property type="entry name" value="4-hydroxy-3-methylbut-2-enyl diphosphate reductase, catalytic domain"/>
    <property type="match status" value="2"/>
</dbReference>